<dbReference type="Gene3D" id="3.30.70.930">
    <property type="match status" value="1"/>
</dbReference>
<dbReference type="Proteomes" id="UP000198778">
    <property type="component" value="Unassembled WGS sequence"/>
</dbReference>
<sequence length="96" mass="10561">MALLEISVVPVGTGSESFSGDVERAVSVIEQNGLKYQVTPTATIIEGDIDKLFDVAQVIHLNEIKNNAKRVVTSIKIDDRTDEPLTLDRQVDHVDE</sequence>
<feature type="domain" description="Thiamine-binding protein" evidence="2">
    <location>
        <begin position="5"/>
        <end position="94"/>
    </location>
</feature>
<dbReference type="RefSeq" id="WP_090842890.1">
    <property type="nucleotide sequence ID" value="NZ_FNIL01000005.1"/>
</dbReference>
<dbReference type="NCBIfam" id="TIGR00106">
    <property type="entry name" value="MTH1187 family thiamine-binding protein"/>
    <property type="match status" value="1"/>
</dbReference>
<proteinExistence type="inferred from homology"/>
<dbReference type="InterPro" id="IPR002767">
    <property type="entry name" value="Thiamine_BP"/>
</dbReference>
<dbReference type="AlphaFoldDB" id="A0A1H0FZN0"/>
<evidence type="ECO:0000313" key="3">
    <source>
        <dbReference type="EMBL" id="SDO00021.1"/>
    </source>
</evidence>
<dbReference type="InterPro" id="IPR051614">
    <property type="entry name" value="UPF0045_domain"/>
</dbReference>
<evidence type="ECO:0000256" key="1">
    <source>
        <dbReference type="ARBA" id="ARBA00010272"/>
    </source>
</evidence>
<dbReference type="InterPro" id="IPR029756">
    <property type="entry name" value="MTH1187/YkoF-like"/>
</dbReference>
<name>A0A1H0FZN0_9BACI</name>
<keyword evidence="4" id="KW-1185">Reference proteome</keyword>
<dbReference type="STRING" id="745820.SAMN04488053_105167"/>
<dbReference type="PANTHER" id="PTHR33777">
    <property type="entry name" value="UPF0045 PROTEIN ECM15"/>
    <property type="match status" value="1"/>
</dbReference>
<dbReference type="SUPFAM" id="SSF89957">
    <property type="entry name" value="MTH1187/YkoF-like"/>
    <property type="match status" value="1"/>
</dbReference>
<gene>
    <name evidence="3" type="ORF">SAMN04488053_105167</name>
</gene>
<dbReference type="OrthoDB" id="2147383at2"/>
<dbReference type="EMBL" id="FNIL01000005">
    <property type="protein sequence ID" value="SDO00021.1"/>
    <property type="molecule type" value="Genomic_DNA"/>
</dbReference>
<dbReference type="Pfam" id="PF01910">
    <property type="entry name" value="Thiamine_BP"/>
    <property type="match status" value="1"/>
</dbReference>
<evidence type="ECO:0000313" key="4">
    <source>
        <dbReference type="Proteomes" id="UP000198778"/>
    </source>
</evidence>
<comment type="similarity">
    <text evidence="1">Belongs to the UPF0045 family.</text>
</comment>
<evidence type="ECO:0000259" key="2">
    <source>
        <dbReference type="Pfam" id="PF01910"/>
    </source>
</evidence>
<reference evidence="4" key="1">
    <citation type="submission" date="2016-10" db="EMBL/GenBank/DDBJ databases">
        <authorList>
            <person name="Varghese N."/>
            <person name="Submissions S."/>
        </authorList>
    </citation>
    <scope>NUCLEOTIDE SEQUENCE [LARGE SCALE GENOMIC DNA]</scope>
    <source>
        <strain evidence="4">CGMCC 1.10369</strain>
    </source>
</reference>
<protein>
    <submittedName>
        <fullName evidence="3">Uncharacterized protein, MTH1187 family</fullName>
    </submittedName>
</protein>
<dbReference type="PANTHER" id="PTHR33777:SF1">
    <property type="entry name" value="UPF0045 PROTEIN ECM15"/>
    <property type="match status" value="1"/>
</dbReference>
<organism evidence="3 4">
    <name type="scientific">Alkalicoccus daliensis</name>
    <dbReference type="NCBI Taxonomy" id="745820"/>
    <lineage>
        <taxon>Bacteria</taxon>
        <taxon>Bacillati</taxon>
        <taxon>Bacillota</taxon>
        <taxon>Bacilli</taxon>
        <taxon>Bacillales</taxon>
        <taxon>Bacillaceae</taxon>
        <taxon>Alkalicoccus</taxon>
    </lineage>
</organism>
<dbReference type="GO" id="GO:0005829">
    <property type="term" value="C:cytosol"/>
    <property type="evidence" value="ECO:0007669"/>
    <property type="project" value="TreeGrafter"/>
</dbReference>
<accession>A0A1H0FZN0</accession>